<dbReference type="InterPro" id="IPR036388">
    <property type="entry name" value="WH-like_DNA-bd_sf"/>
</dbReference>
<dbReference type="InterPro" id="IPR016032">
    <property type="entry name" value="Sig_transdc_resp-reg_C-effctor"/>
</dbReference>
<sequence>MSNDLGLSESTIITYKKRAFKKLNICQKTELVRFI</sequence>
<dbReference type="Proteomes" id="UP000586067">
    <property type="component" value="Unassembled WGS sequence"/>
</dbReference>
<dbReference type="EMBL" id="JABAEK010000001">
    <property type="protein sequence ID" value="NLQ16208.1"/>
    <property type="molecule type" value="Genomic_DNA"/>
</dbReference>
<dbReference type="AlphaFoldDB" id="A0A847QUP2"/>
<proteinExistence type="predicted"/>
<dbReference type="GO" id="GO:0006355">
    <property type="term" value="P:regulation of DNA-templated transcription"/>
    <property type="evidence" value="ECO:0007669"/>
    <property type="project" value="InterPro"/>
</dbReference>
<evidence type="ECO:0000313" key="3">
    <source>
        <dbReference type="Proteomes" id="UP000586067"/>
    </source>
</evidence>
<dbReference type="Gene3D" id="1.10.10.10">
    <property type="entry name" value="Winged helix-like DNA-binding domain superfamily/Winged helix DNA-binding domain"/>
    <property type="match status" value="1"/>
</dbReference>
<comment type="caution">
    <text evidence="2">The sequence shown here is derived from an EMBL/GenBank/DDBJ whole genome shotgun (WGS) entry which is preliminary data.</text>
</comment>
<dbReference type="SUPFAM" id="SSF46894">
    <property type="entry name" value="C-terminal effector domain of the bipartite response regulators"/>
    <property type="match status" value="1"/>
</dbReference>
<feature type="domain" description="HTH luxR-type" evidence="1">
    <location>
        <begin position="1"/>
        <end position="35"/>
    </location>
</feature>
<accession>A0A847QUP2</accession>
<dbReference type="PROSITE" id="PS50043">
    <property type="entry name" value="HTH_LUXR_2"/>
    <property type="match status" value="1"/>
</dbReference>
<reference evidence="2 3" key="1">
    <citation type="submission" date="2020-04" db="EMBL/GenBank/DDBJ databases">
        <title>Marinomonas sp. M1K-6 isolated from the deep seawater of the Mariana Trench.</title>
        <authorList>
            <person name="Li Y."/>
        </authorList>
    </citation>
    <scope>NUCLEOTIDE SEQUENCE [LARGE SCALE GENOMIC DNA]</scope>
    <source>
        <strain evidence="2 3">M1K-6</strain>
    </source>
</reference>
<dbReference type="Pfam" id="PF00196">
    <property type="entry name" value="GerE"/>
    <property type="match status" value="1"/>
</dbReference>
<protein>
    <submittedName>
        <fullName evidence="2">Response regulator transcription factor</fullName>
    </submittedName>
</protein>
<keyword evidence="3" id="KW-1185">Reference proteome</keyword>
<gene>
    <name evidence="2" type="ORF">HGG82_01055</name>
</gene>
<dbReference type="GO" id="GO:0003677">
    <property type="term" value="F:DNA binding"/>
    <property type="evidence" value="ECO:0007669"/>
    <property type="project" value="InterPro"/>
</dbReference>
<dbReference type="RefSeq" id="WP_168822420.1">
    <property type="nucleotide sequence ID" value="NZ_CP073013.1"/>
</dbReference>
<dbReference type="InterPro" id="IPR000792">
    <property type="entry name" value="Tscrpt_reg_LuxR_C"/>
</dbReference>
<name>A0A847QUP2_9GAMM</name>
<evidence type="ECO:0000259" key="1">
    <source>
        <dbReference type="PROSITE" id="PS50043"/>
    </source>
</evidence>
<organism evidence="2 3">
    <name type="scientific">Marinomonas profundi</name>
    <dbReference type="NCBI Taxonomy" id="2726122"/>
    <lineage>
        <taxon>Bacteria</taxon>
        <taxon>Pseudomonadati</taxon>
        <taxon>Pseudomonadota</taxon>
        <taxon>Gammaproteobacteria</taxon>
        <taxon>Oceanospirillales</taxon>
        <taxon>Oceanospirillaceae</taxon>
        <taxon>Marinomonas</taxon>
    </lineage>
</organism>
<evidence type="ECO:0000313" key="2">
    <source>
        <dbReference type="EMBL" id="NLQ16208.1"/>
    </source>
</evidence>